<evidence type="ECO:0000313" key="3">
    <source>
        <dbReference type="Proteomes" id="UP000245133"/>
    </source>
</evidence>
<reference evidence="2 3" key="1">
    <citation type="submission" date="2018-02" db="EMBL/GenBank/DDBJ databases">
        <title>Novel Leptospira species isolated from soil and water in Japan.</title>
        <authorList>
            <person name="Nakao R."/>
            <person name="Masuzawa T."/>
        </authorList>
    </citation>
    <scope>NUCLEOTIDE SEQUENCE [LARGE SCALE GENOMIC DNA]</scope>
    <source>
        <strain evidence="2 3">YH101</strain>
    </source>
</reference>
<dbReference type="InterPro" id="IPR036465">
    <property type="entry name" value="vWFA_dom_sf"/>
</dbReference>
<dbReference type="Gene3D" id="3.40.50.410">
    <property type="entry name" value="von Willebrand factor, type A domain"/>
    <property type="match status" value="1"/>
</dbReference>
<evidence type="ECO:0000313" key="2">
    <source>
        <dbReference type="EMBL" id="GBF51177.1"/>
    </source>
</evidence>
<dbReference type="InterPro" id="IPR002035">
    <property type="entry name" value="VWF_A"/>
</dbReference>
<dbReference type="PROSITE" id="PS50234">
    <property type="entry name" value="VWFA"/>
    <property type="match status" value="1"/>
</dbReference>
<feature type="domain" description="VWFA" evidence="1">
    <location>
        <begin position="1"/>
        <end position="167"/>
    </location>
</feature>
<protein>
    <submittedName>
        <fullName evidence="2">von Willebrand factor type A domain protein</fullName>
    </submittedName>
</protein>
<dbReference type="Proteomes" id="UP000245133">
    <property type="component" value="Unassembled WGS sequence"/>
</dbReference>
<sequence>MAEKLDGISRMALAKEQLQRFLSKLPYDAEVGLVAYGNRIPGCDSARLYHPIRRGSSFSVMGKLGNLIPAGSTPIASTIDIVGEHLLNEREETQILLISDGIESCDGDPIASLQRIKVRGKKFKLHVLGISLDARSEDEMRSLSLAGNGSYFSIREREDIAIAFQSFEQAKVKIETVVSSPKPSEPKIKIVSILPYSESNSYIVRYEYEGILSHQEYLAKLMVFPREKKSVLNQIPPSDLIQLEVQSLSESKGSGKIVLHLAKSIDSLAQMELWDMHGIPSRMAKSELNLLQNFQP</sequence>
<dbReference type="AlphaFoldDB" id="A0A2P2E2S3"/>
<dbReference type="EMBL" id="BFBB01000008">
    <property type="protein sequence ID" value="GBF51177.1"/>
    <property type="molecule type" value="Genomic_DNA"/>
</dbReference>
<evidence type="ECO:0000259" key="1">
    <source>
        <dbReference type="PROSITE" id="PS50234"/>
    </source>
</evidence>
<dbReference type="SUPFAM" id="SSF53300">
    <property type="entry name" value="vWA-like"/>
    <property type="match status" value="1"/>
</dbReference>
<accession>A0A2P2E2S3</accession>
<keyword evidence="3" id="KW-1185">Reference proteome</keyword>
<comment type="caution">
    <text evidence="2">The sequence shown here is derived from an EMBL/GenBank/DDBJ whole genome shotgun (WGS) entry which is preliminary data.</text>
</comment>
<name>A0A2P2E2S3_9LEPT</name>
<gene>
    <name evidence="2" type="ORF">LPTSP4_27090</name>
</gene>
<proteinExistence type="predicted"/>
<organism evidence="2 3">
    <name type="scientific">Leptospira ryugenii</name>
    <dbReference type="NCBI Taxonomy" id="1917863"/>
    <lineage>
        <taxon>Bacteria</taxon>
        <taxon>Pseudomonadati</taxon>
        <taxon>Spirochaetota</taxon>
        <taxon>Spirochaetia</taxon>
        <taxon>Leptospirales</taxon>
        <taxon>Leptospiraceae</taxon>
        <taxon>Leptospira</taxon>
    </lineage>
</organism>